<dbReference type="GO" id="GO:0140359">
    <property type="term" value="F:ABC-type transporter activity"/>
    <property type="evidence" value="ECO:0007669"/>
    <property type="project" value="InterPro"/>
</dbReference>
<dbReference type="GO" id="GO:0015920">
    <property type="term" value="P:lipopolysaccharide transport"/>
    <property type="evidence" value="ECO:0007669"/>
    <property type="project" value="TreeGrafter"/>
</dbReference>
<comment type="caution">
    <text evidence="13">The sequence shown here is derived from an EMBL/GenBank/DDBJ whole genome shotgun (WGS) entry which is preliminary data.</text>
</comment>
<dbReference type="InterPro" id="IPR013525">
    <property type="entry name" value="ABC2_TM"/>
</dbReference>
<feature type="transmembrane region" description="Helical" evidence="11">
    <location>
        <begin position="242"/>
        <end position="264"/>
    </location>
</feature>
<evidence type="ECO:0000259" key="12">
    <source>
        <dbReference type="PROSITE" id="PS51012"/>
    </source>
</evidence>
<dbReference type="PRINTS" id="PR00164">
    <property type="entry name" value="ABC2TRNSPORT"/>
</dbReference>
<dbReference type="AlphaFoldDB" id="A0A418T3S9"/>
<comment type="subcellular location">
    <subcellularLocation>
        <location evidence="11">Cell inner membrane</location>
        <topology evidence="11">Multi-pass membrane protein</topology>
    </subcellularLocation>
    <subcellularLocation>
        <location evidence="1">Cell membrane</location>
        <topology evidence="1">Multi-pass membrane protein</topology>
    </subcellularLocation>
</comment>
<dbReference type="GO" id="GO:0015774">
    <property type="term" value="P:polysaccharide transport"/>
    <property type="evidence" value="ECO:0007669"/>
    <property type="project" value="UniProtKB-KW"/>
</dbReference>
<keyword evidence="8 11" id="KW-1133">Transmembrane helix</keyword>
<proteinExistence type="inferred from homology"/>
<evidence type="ECO:0000256" key="4">
    <source>
        <dbReference type="ARBA" id="ARBA00022475"/>
    </source>
</evidence>
<keyword evidence="10 11" id="KW-0472">Membrane</keyword>
<keyword evidence="5" id="KW-0762">Sugar transport</keyword>
<evidence type="ECO:0000313" key="13">
    <source>
        <dbReference type="EMBL" id="RJE87836.1"/>
    </source>
</evidence>
<feature type="transmembrane region" description="Helical" evidence="11">
    <location>
        <begin position="46"/>
        <end position="67"/>
    </location>
</feature>
<dbReference type="OrthoDB" id="8479094at2"/>
<gene>
    <name evidence="13" type="ORF">D3P04_02600</name>
</gene>
<dbReference type="PANTHER" id="PTHR30413">
    <property type="entry name" value="INNER MEMBRANE TRANSPORT PERMEASE"/>
    <property type="match status" value="1"/>
</dbReference>
<keyword evidence="9" id="KW-0625">Polysaccharide transport</keyword>
<feature type="transmembrane region" description="Helical" evidence="11">
    <location>
        <begin position="157"/>
        <end position="181"/>
    </location>
</feature>
<organism evidence="13 14">
    <name type="scientific">Paracoccus onubensis</name>
    <dbReference type="NCBI Taxonomy" id="1675788"/>
    <lineage>
        <taxon>Bacteria</taxon>
        <taxon>Pseudomonadati</taxon>
        <taxon>Pseudomonadota</taxon>
        <taxon>Alphaproteobacteria</taxon>
        <taxon>Rhodobacterales</taxon>
        <taxon>Paracoccaceae</taxon>
        <taxon>Paracoccus</taxon>
    </lineage>
</organism>
<evidence type="ECO:0000256" key="7">
    <source>
        <dbReference type="ARBA" id="ARBA00022903"/>
    </source>
</evidence>
<evidence type="ECO:0000256" key="3">
    <source>
        <dbReference type="ARBA" id="ARBA00022448"/>
    </source>
</evidence>
<dbReference type="InterPro" id="IPR047817">
    <property type="entry name" value="ABC2_TM_bact-type"/>
</dbReference>
<evidence type="ECO:0000256" key="5">
    <source>
        <dbReference type="ARBA" id="ARBA00022597"/>
    </source>
</evidence>
<dbReference type="Proteomes" id="UP000284202">
    <property type="component" value="Unassembled WGS sequence"/>
</dbReference>
<feature type="transmembrane region" description="Helical" evidence="11">
    <location>
        <begin position="79"/>
        <end position="100"/>
    </location>
</feature>
<keyword evidence="6 11" id="KW-0812">Transmembrane</keyword>
<evidence type="ECO:0000256" key="9">
    <source>
        <dbReference type="ARBA" id="ARBA00023047"/>
    </source>
</evidence>
<evidence type="ECO:0000256" key="1">
    <source>
        <dbReference type="ARBA" id="ARBA00004651"/>
    </source>
</evidence>
<dbReference type="EMBL" id="QZCG01000002">
    <property type="protein sequence ID" value="RJE87836.1"/>
    <property type="molecule type" value="Genomic_DNA"/>
</dbReference>
<evidence type="ECO:0000256" key="11">
    <source>
        <dbReference type="RuleBase" id="RU361157"/>
    </source>
</evidence>
<evidence type="ECO:0000256" key="2">
    <source>
        <dbReference type="ARBA" id="ARBA00007783"/>
    </source>
</evidence>
<feature type="transmembrane region" description="Helical" evidence="11">
    <location>
        <begin position="121"/>
        <end position="145"/>
    </location>
</feature>
<sequence length="273" mass="30400">MPSTSTSAQEDLLRPVHKQRSFASVRAIGALILREMSTTNGRTAHGYLWAVAEPVGGIILLTMIFSVGFRSPPIGTNFAIFYATGLVPFMAYMSISGKVAMSIQYSKALLAYPAVTFMDALLARIIFNSVTQILVAYLIFTGVYLTQETRTDPQITGIALSMLMAFTTAVGIGVINCFLFAAFAWWQFVWSILTRPLFLISGLFFIFDNVPQPFQDYLWFNPLIHVVGQMRKSFYPSYVGDYVSPIYVFGLGLTLIALGLALLIRYHRDLLHS</sequence>
<keyword evidence="3 11" id="KW-0813">Transport</keyword>
<keyword evidence="4 11" id="KW-1003">Cell membrane</keyword>
<name>A0A418T3S9_9RHOB</name>
<evidence type="ECO:0000256" key="6">
    <source>
        <dbReference type="ARBA" id="ARBA00022692"/>
    </source>
</evidence>
<dbReference type="PROSITE" id="PS51012">
    <property type="entry name" value="ABC_TM2"/>
    <property type="match status" value="1"/>
</dbReference>
<dbReference type="PANTHER" id="PTHR30413:SF10">
    <property type="entry name" value="CAPSULE POLYSACCHARIDE EXPORT INNER-MEMBRANE PROTEIN CTRC"/>
    <property type="match status" value="1"/>
</dbReference>
<feature type="domain" description="ABC transmembrane type-2" evidence="12">
    <location>
        <begin position="45"/>
        <end position="266"/>
    </location>
</feature>
<dbReference type="RefSeq" id="WP_119745684.1">
    <property type="nucleotide sequence ID" value="NZ_QZCG01000002.1"/>
</dbReference>
<reference evidence="14" key="1">
    <citation type="submission" date="2018-09" db="EMBL/GenBank/DDBJ databases">
        <title>Acidovorax cavernicola nov. sp. isolated from Gruta de las Maravillas (Aracena, Spain).</title>
        <authorList>
            <person name="Jurado V."/>
            <person name="Gutierrez-Patricio S."/>
            <person name="Gonzalez-Pimentel J.L."/>
            <person name="Miller A.Z."/>
            <person name="Laiz L."/>
            <person name="Saiz-Jimenez C."/>
        </authorList>
    </citation>
    <scope>NUCLEOTIDE SEQUENCE [LARGE SCALE GENOMIC DNA]</scope>
    <source>
        <strain evidence="14">1011MAR3C25</strain>
    </source>
</reference>
<evidence type="ECO:0000256" key="8">
    <source>
        <dbReference type="ARBA" id="ARBA00022989"/>
    </source>
</evidence>
<evidence type="ECO:0000313" key="14">
    <source>
        <dbReference type="Proteomes" id="UP000284202"/>
    </source>
</evidence>
<protein>
    <recommendedName>
        <fullName evidence="11">Transport permease protein</fullName>
    </recommendedName>
</protein>
<accession>A0A418T3S9</accession>
<keyword evidence="14" id="KW-1185">Reference proteome</keyword>
<evidence type="ECO:0000256" key="10">
    <source>
        <dbReference type="ARBA" id="ARBA00023136"/>
    </source>
</evidence>
<dbReference type="Pfam" id="PF01061">
    <property type="entry name" value="ABC2_membrane"/>
    <property type="match status" value="1"/>
</dbReference>
<dbReference type="InterPro" id="IPR000412">
    <property type="entry name" value="ABC_2_transport"/>
</dbReference>
<keyword evidence="7" id="KW-0972">Capsule biogenesis/degradation</keyword>
<dbReference type="GO" id="GO:0043190">
    <property type="term" value="C:ATP-binding cassette (ABC) transporter complex"/>
    <property type="evidence" value="ECO:0007669"/>
    <property type="project" value="InterPro"/>
</dbReference>
<feature type="transmembrane region" description="Helical" evidence="11">
    <location>
        <begin position="188"/>
        <end position="207"/>
    </location>
</feature>
<comment type="similarity">
    <text evidence="2 11">Belongs to the ABC-2 integral membrane protein family.</text>
</comment>